<reference evidence="2" key="1">
    <citation type="submission" date="2020-07" db="EMBL/GenBank/DDBJ databases">
        <title>Genome sequence and genetic diversity analysis of an under-domesticated orphan crop, white fonio (Digitaria exilis).</title>
        <authorList>
            <person name="Bennetzen J.L."/>
            <person name="Chen S."/>
            <person name="Ma X."/>
            <person name="Wang X."/>
            <person name="Yssel A.E.J."/>
            <person name="Chaluvadi S.R."/>
            <person name="Johnson M."/>
            <person name="Gangashetty P."/>
            <person name="Hamidou F."/>
            <person name="Sanogo M.D."/>
            <person name="Zwaenepoel A."/>
            <person name="Wallace J."/>
            <person name="Van De Peer Y."/>
            <person name="Van Deynze A."/>
        </authorList>
    </citation>
    <scope>NUCLEOTIDE SEQUENCE</scope>
    <source>
        <tissue evidence="2">Leaves</tissue>
    </source>
</reference>
<dbReference type="OrthoDB" id="693832at2759"/>
<feature type="compositionally biased region" description="Polar residues" evidence="1">
    <location>
        <begin position="148"/>
        <end position="157"/>
    </location>
</feature>
<feature type="region of interest" description="Disordered" evidence="1">
    <location>
        <begin position="103"/>
        <end position="214"/>
    </location>
</feature>
<keyword evidence="3" id="KW-1185">Reference proteome</keyword>
<sequence>MLRRNPTRIEVRSSDRDELEEHLRAAAGTNPTTHHHHRLHHAAPAHQPAPPPPPPAARRRAFQGQRIASPPTLASPHSRHPLPTRKQTTLFLDGVEIKLRLPDAAGPHRGLSPTILTPPPPHPRAGNPLLPTSAARDPRPRAHRQRSRSASTGTATAPQPRAVLALKRRPAARRRRQPRRGASKSPSTPRSPSPAPTDPARRGGVDSPNRHASC</sequence>
<accession>A0A835DVE4</accession>
<feature type="compositionally biased region" description="Pro residues" evidence="1">
    <location>
        <begin position="47"/>
        <end position="56"/>
    </location>
</feature>
<feature type="compositionally biased region" description="Basic residues" evidence="1">
    <location>
        <begin position="166"/>
        <end position="182"/>
    </location>
</feature>
<evidence type="ECO:0000256" key="1">
    <source>
        <dbReference type="SAM" id="MobiDB-lite"/>
    </source>
</evidence>
<name>A0A835DVE4_9POAL</name>
<feature type="compositionally biased region" description="Basic and acidic residues" evidence="1">
    <location>
        <begin position="7"/>
        <end position="24"/>
    </location>
</feature>
<organism evidence="2 3">
    <name type="scientific">Digitaria exilis</name>
    <dbReference type="NCBI Taxonomy" id="1010633"/>
    <lineage>
        <taxon>Eukaryota</taxon>
        <taxon>Viridiplantae</taxon>
        <taxon>Streptophyta</taxon>
        <taxon>Embryophyta</taxon>
        <taxon>Tracheophyta</taxon>
        <taxon>Spermatophyta</taxon>
        <taxon>Magnoliopsida</taxon>
        <taxon>Liliopsida</taxon>
        <taxon>Poales</taxon>
        <taxon>Poaceae</taxon>
        <taxon>PACMAD clade</taxon>
        <taxon>Panicoideae</taxon>
        <taxon>Panicodae</taxon>
        <taxon>Paniceae</taxon>
        <taxon>Anthephorinae</taxon>
        <taxon>Digitaria</taxon>
    </lineage>
</organism>
<comment type="caution">
    <text evidence="2">The sequence shown here is derived from an EMBL/GenBank/DDBJ whole genome shotgun (WGS) entry which is preliminary data.</text>
</comment>
<evidence type="ECO:0000313" key="2">
    <source>
        <dbReference type="EMBL" id="KAF8648763.1"/>
    </source>
</evidence>
<proteinExistence type="predicted"/>
<feature type="region of interest" description="Disordered" evidence="1">
    <location>
        <begin position="1"/>
        <end position="62"/>
    </location>
</feature>
<evidence type="ECO:0000313" key="3">
    <source>
        <dbReference type="Proteomes" id="UP000636709"/>
    </source>
</evidence>
<gene>
    <name evidence="2" type="ORF">HU200_064583</name>
</gene>
<feature type="compositionally biased region" description="Basic residues" evidence="1">
    <location>
        <begin position="33"/>
        <end position="43"/>
    </location>
</feature>
<protein>
    <submittedName>
        <fullName evidence="2">Uncharacterized protein</fullName>
    </submittedName>
</protein>
<dbReference type="EMBL" id="JACEFO010002805">
    <property type="protein sequence ID" value="KAF8648763.1"/>
    <property type="molecule type" value="Genomic_DNA"/>
</dbReference>
<dbReference type="AlphaFoldDB" id="A0A835DVE4"/>
<dbReference type="Proteomes" id="UP000636709">
    <property type="component" value="Unassembled WGS sequence"/>
</dbReference>